<dbReference type="PANTHER" id="PTHR28047:SF5">
    <property type="entry name" value="PROTEIN DCG1"/>
    <property type="match status" value="1"/>
</dbReference>
<dbReference type="Gene3D" id="3.40.50.12500">
    <property type="match status" value="1"/>
</dbReference>
<dbReference type="Pfam" id="PF01177">
    <property type="entry name" value="Asp_Glu_race"/>
    <property type="match status" value="1"/>
</dbReference>
<evidence type="ECO:0000256" key="1">
    <source>
        <dbReference type="ARBA" id="ARBA00038414"/>
    </source>
</evidence>
<dbReference type="RefSeq" id="WP_173576036.1">
    <property type="nucleotide sequence ID" value="NZ_WOSW01000002.1"/>
</dbReference>
<dbReference type="InterPro" id="IPR015942">
    <property type="entry name" value="Asp/Glu/hydantoin_racemase"/>
</dbReference>
<gene>
    <name evidence="2" type="ORF">GOB84_02465</name>
</gene>
<dbReference type="InterPro" id="IPR052186">
    <property type="entry name" value="Hydantoin_racemase-like"/>
</dbReference>
<proteinExistence type="inferred from homology"/>
<keyword evidence="3" id="KW-1185">Reference proteome</keyword>
<comment type="caution">
    <text evidence="2">The sequence shown here is derived from an EMBL/GenBank/DDBJ whole genome shotgun (WGS) entry which is preliminary data.</text>
</comment>
<sequence length="245" mass="25546">MRHLLILNPNTDPTLTQTLLTRARALLPANIVVSGTTAPFGARYIACRASLTIAAHASLDAFAQARNLIAPDTTVLIACFGDPGLAALQEIADCPVTGMARASLEACRAKGGRTGILTGGDAWKPMIEELVVTEGFSASVAGVSTIPVSGEHAGQQRAATLQALTHAARHLIEHTHADRILIAGAGLAGLSSELARHLPVPVHCSLEESLLHIARIPLQTTKTSEQPLITTGLSAALANLLRHPT</sequence>
<reference evidence="2 3" key="1">
    <citation type="journal article" date="2020" name="Int. J. Syst. Evol. Microbiol.">
        <title>Novel acetic acid bacteria from cider fermentations: Acetobacter conturbans sp. nov. and Acetobacter fallax sp. nov.</title>
        <authorList>
            <person name="Sombolestani A.S."/>
            <person name="Cleenwerck I."/>
            <person name="Cnockaert M."/>
            <person name="Borremans W."/>
            <person name="Wieme A.D."/>
            <person name="De Vuyst L."/>
            <person name="Vandamme P."/>
        </authorList>
    </citation>
    <scope>NUCLEOTIDE SEQUENCE [LARGE SCALE GENOMIC DNA]</scope>
    <source>
        <strain evidence="2 3">LMG 1637</strain>
    </source>
</reference>
<dbReference type="InterPro" id="IPR053714">
    <property type="entry name" value="Iso_Racemase_Enz_sf"/>
</dbReference>
<name>A0ABX0K4Y3_9PROT</name>
<dbReference type="Proteomes" id="UP000615326">
    <property type="component" value="Unassembled WGS sequence"/>
</dbReference>
<organism evidence="2 3">
    <name type="scientific">Acetobacter fallax</name>
    <dbReference type="NCBI Taxonomy" id="1737473"/>
    <lineage>
        <taxon>Bacteria</taxon>
        <taxon>Pseudomonadati</taxon>
        <taxon>Pseudomonadota</taxon>
        <taxon>Alphaproteobacteria</taxon>
        <taxon>Acetobacterales</taxon>
        <taxon>Acetobacteraceae</taxon>
        <taxon>Acetobacter</taxon>
    </lineage>
</organism>
<dbReference type="PANTHER" id="PTHR28047">
    <property type="entry name" value="PROTEIN DCG1"/>
    <property type="match status" value="1"/>
</dbReference>
<evidence type="ECO:0000313" key="3">
    <source>
        <dbReference type="Proteomes" id="UP000615326"/>
    </source>
</evidence>
<evidence type="ECO:0000313" key="2">
    <source>
        <dbReference type="EMBL" id="NHO31434.1"/>
    </source>
</evidence>
<dbReference type="EMBL" id="WOSW01000002">
    <property type="protein sequence ID" value="NHO31434.1"/>
    <property type="molecule type" value="Genomic_DNA"/>
</dbReference>
<comment type="similarity">
    <text evidence="1">Belongs to the HyuE racemase family.</text>
</comment>
<accession>A0ABX0K4Y3</accession>
<protein>
    <submittedName>
        <fullName evidence="2">Asp/Glu racemase</fullName>
    </submittedName>
</protein>